<dbReference type="Proteomes" id="UP001458880">
    <property type="component" value="Unassembled WGS sequence"/>
</dbReference>
<dbReference type="SUPFAM" id="SSF103473">
    <property type="entry name" value="MFS general substrate transporter"/>
    <property type="match status" value="1"/>
</dbReference>
<evidence type="ECO:0000259" key="6">
    <source>
        <dbReference type="PROSITE" id="PS50850"/>
    </source>
</evidence>
<keyword evidence="4 5" id="KW-0472">Membrane</keyword>
<dbReference type="Pfam" id="PF00083">
    <property type="entry name" value="Sugar_tr"/>
    <property type="match status" value="1"/>
</dbReference>
<comment type="subcellular location">
    <subcellularLocation>
        <location evidence="1">Membrane</location>
        <topology evidence="1">Multi-pass membrane protein</topology>
    </subcellularLocation>
</comment>
<keyword evidence="3 5" id="KW-1133">Transmembrane helix</keyword>
<dbReference type="PANTHER" id="PTHR48021">
    <property type="match status" value="1"/>
</dbReference>
<dbReference type="GO" id="GO:0022857">
    <property type="term" value="F:transmembrane transporter activity"/>
    <property type="evidence" value="ECO:0007669"/>
    <property type="project" value="InterPro"/>
</dbReference>
<organism evidence="7 8">
    <name type="scientific">Popillia japonica</name>
    <name type="common">Japanese beetle</name>
    <dbReference type="NCBI Taxonomy" id="7064"/>
    <lineage>
        <taxon>Eukaryota</taxon>
        <taxon>Metazoa</taxon>
        <taxon>Ecdysozoa</taxon>
        <taxon>Arthropoda</taxon>
        <taxon>Hexapoda</taxon>
        <taxon>Insecta</taxon>
        <taxon>Pterygota</taxon>
        <taxon>Neoptera</taxon>
        <taxon>Endopterygota</taxon>
        <taxon>Coleoptera</taxon>
        <taxon>Polyphaga</taxon>
        <taxon>Scarabaeiformia</taxon>
        <taxon>Scarabaeidae</taxon>
        <taxon>Rutelinae</taxon>
        <taxon>Popillia</taxon>
    </lineage>
</organism>
<feature type="transmembrane region" description="Helical" evidence="5">
    <location>
        <begin position="147"/>
        <end position="169"/>
    </location>
</feature>
<name>A0AAW1LSN0_POPJA</name>
<evidence type="ECO:0000256" key="3">
    <source>
        <dbReference type="ARBA" id="ARBA00022989"/>
    </source>
</evidence>
<reference evidence="7 8" key="1">
    <citation type="journal article" date="2024" name="BMC Genomics">
        <title>De novo assembly and annotation of Popillia japonica's genome with initial clues to its potential as an invasive pest.</title>
        <authorList>
            <person name="Cucini C."/>
            <person name="Boschi S."/>
            <person name="Funari R."/>
            <person name="Cardaioli E."/>
            <person name="Iannotti N."/>
            <person name="Marturano G."/>
            <person name="Paoli F."/>
            <person name="Bruttini M."/>
            <person name="Carapelli A."/>
            <person name="Frati F."/>
            <person name="Nardi F."/>
        </authorList>
    </citation>
    <scope>NUCLEOTIDE SEQUENCE [LARGE SCALE GENOMIC DNA]</scope>
    <source>
        <strain evidence="7">DMR45628</strain>
    </source>
</reference>
<dbReference type="InterPro" id="IPR020846">
    <property type="entry name" value="MFS_dom"/>
</dbReference>
<dbReference type="Gene3D" id="1.20.1250.20">
    <property type="entry name" value="MFS general substrate transporter like domains"/>
    <property type="match status" value="1"/>
</dbReference>
<dbReference type="InterPro" id="IPR005828">
    <property type="entry name" value="MFS_sugar_transport-like"/>
</dbReference>
<feature type="transmembrane region" description="Helical" evidence="5">
    <location>
        <begin position="61"/>
        <end position="79"/>
    </location>
</feature>
<dbReference type="InterPro" id="IPR036259">
    <property type="entry name" value="MFS_trans_sf"/>
</dbReference>
<gene>
    <name evidence="7" type="ORF">QE152_g11195</name>
</gene>
<dbReference type="GO" id="GO:0016020">
    <property type="term" value="C:membrane"/>
    <property type="evidence" value="ECO:0007669"/>
    <property type="project" value="UniProtKB-SubCell"/>
</dbReference>
<feature type="transmembrane region" description="Helical" evidence="5">
    <location>
        <begin position="175"/>
        <end position="193"/>
    </location>
</feature>
<evidence type="ECO:0000313" key="8">
    <source>
        <dbReference type="Proteomes" id="UP001458880"/>
    </source>
</evidence>
<feature type="transmembrane region" description="Helical" evidence="5">
    <location>
        <begin position="390"/>
        <end position="414"/>
    </location>
</feature>
<evidence type="ECO:0000256" key="4">
    <source>
        <dbReference type="ARBA" id="ARBA00023136"/>
    </source>
</evidence>
<evidence type="ECO:0000256" key="2">
    <source>
        <dbReference type="ARBA" id="ARBA00022692"/>
    </source>
</evidence>
<keyword evidence="2 5" id="KW-0812">Transmembrane</keyword>
<evidence type="ECO:0000313" key="7">
    <source>
        <dbReference type="EMBL" id="KAK9736858.1"/>
    </source>
</evidence>
<feature type="transmembrane region" description="Helical" evidence="5">
    <location>
        <begin position="91"/>
        <end position="108"/>
    </location>
</feature>
<dbReference type="InterPro" id="IPR050549">
    <property type="entry name" value="MFS_Trehalose_Transporter"/>
</dbReference>
<feature type="transmembrane region" description="Helical" evidence="5">
    <location>
        <begin position="289"/>
        <end position="309"/>
    </location>
</feature>
<feature type="transmembrane region" description="Helical" evidence="5">
    <location>
        <begin position="21"/>
        <end position="41"/>
    </location>
</feature>
<sequence>MGVFTGNKVKMVKNSDSNGPQIIALVTASIISFSAGSLYAYASPAIPKLLTDYNFTIQDTAYFPIIPAVAMLVSTPIGCKLADKIGRKRTLLIAGMLHILSWLLIALARTSYVIYISRIFFGIADAGMMAALPAYIAEVSTPKVRSLYGNIMVISSFIGQFVANCIGYYLSISVAGFAMMPIPILFVIAFSFMPETPYYLIMSGTSAEAMNSLQKLRGYENVKAEFIQISLDVHRQLSESGRFKDLFLIKSNRKALIIAVISRCFQTFSGSNCIAVYSQYIFQEVGGNISNGVAGMIVSGLFAVVNPFANIICDKLAFNIVNLSVISWFPVVGLATYSVTFCLGLGVVPTLFLGEIFSTNIRRYGSAVTNVVVSANFCVALQLFPLLSGYGMWVPFLVFGLCCLIASVGSWFIIPETKGKTLEEIQQMLKGTVVKGNQTTKSENVL</sequence>
<dbReference type="PANTHER" id="PTHR48021:SF46">
    <property type="entry name" value="MAJOR FACILITATOR SUPERFAMILY (MFS) PROFILE DOMAIN-CONTAINING PROTEIN"/>
    <property type="match status" value="1"/>
</dbReference>
<accession>A0AAW1LSN0</accession>
<evidence type="ECO:0000256" key="5">
    <source>
        <dbReference type="SAM" id="Phobius"/>
    </source>
</evidence>
<feature type="transmembrane region" description="Helical" evidence="5">
    <location>
        <begin position="364"/>
        <end position="384"/>
    </location>
</feature>
<proteinExistence type="predicted"/>
<feature type="transmembrane region" description="Helical" evidence="5">
    <location>
        <begin position="338"/>
        <end position="357"/>
    </location>
</feature>
<protein>
    <submittedName>
        <fullName evidence="7">Sugar transporter</fullName>
    </submittedName>
</protein>
<evidence type="ECO:0000256" key="1">
    <source>
        <dbReference type="ARBA" id="ARBA00004141"/>
    </source>
</evidence>
<comment type="caution">
    <text evidence="7">The sequence shown here is derived from an EMBL/GenBank/DDBJ whole genome shotgun (WGS) entry which is preliminary data.</text>
</comment>
<feature type="transmembrane region" description="Helical" evidence="5">
    <location>
        <begin position="114"/>
        <end position="135"/>
    </location>
</feature>
<feature type="domain" description="Major facilitator superfamily (MFS) profile" evidence="6">
    <location>
        <begin position="20"/>
        <end position="418"/>
    </location>
</feature>
<keyword evidence="7" id="KW-0813">Transport</keyword>
<keyword evidence="7" id="KW-0762">Sugar transport</keyword>
<keyword evidence="8" id="KW-1185">Reference proteome</keyword>
<dbReference type="AlphaFoldDB" id="A0AAW1LSN0"/>
<dbReference type="PROSITE" id="PS50850">
    <property type="entry name" value="MFS"/>
    <property type="match status" value="1"/>
</dbReference>
<dbReference type="EMBL" id="JASPKY010000108">
    <property type="protein sequence ID" value="KAK9736858.1"/>
    <property type="molecule type" value="Genomic_DNA"/>
</dbReference>